<proteinExistence type="predicted"/>
<dbReference type="AlphaFoldDB" id="A0A2N3YLP3"/>
<dbReference type="RefSeq" id="WP_101396150.1">
    <property type="nucleotide sequence ID" value="NZ_PJNE01000001.1"/>
</dbReference>
<dbReference type="OrthoDB" id="4870990at2"/>
<gene>
    <name evidence="1" type="ORF">ATL31_2624</name>
</gene>
<dbReference type="Proteomes" id="UP000233781">
    <property type="component" value="Unassembled WGS sequence"/>
</dbReference>
<evidence type="ECO:0000313" key="2">
    <source>
        <dbReference type="Proteomes" id="UP000233781"/>
    </source>
</evidence>
<protein>
    <submittedName>
        <fullName evidence="1">Threonine synthase</fullName>
    </submittedName>
</protein>
<evidence type="ECO:0000313" key="1">
    <source>
        <dbReference type="EMBL" id="PKW27773.1"/>
    </source>
</evidence>
<accession>A0A2N3YLP3</accession>
<organism evidence="1 2">
    <name type="scientific">Phycicoccus duodecadis</name>
    <dbReference type="NCBI Taxonomy" id="173053"/>
    <lineage>
        <taxon>Bacteria</taxon>
        <taxon>Bacillati</taxon>
        <taxon>Actinomycetota</taxon>
        <taxon>Actinomycetes</taxon>
        <taxon>Micrococcales</taxon>
        <taxon>Intrasporangiaceae</taxon>
        <taxon>Phycicoccus</taxon>
    </lineage>
</organism>
<dbReference type="EMBL" id="PJNE01000001">
    <property type="protein sequence ID" value="PKW27773.1"/>
    <property type="molecule type" value="Genomic_DNA"/>
</dbReference>
<name>A0A2N3YLP3_9MICO</name>
<reference evidence="1 2" key="1">
    <citation type="submission" date="2017-12" db="EMBL/GenBank/DDBJ databases">
        <title>Sequencing the genomes of 1000 Actinobacteria strains.</title>
        <authorList>
            <person name="Klenk H.-P."/>
        </authorList>
    </citation>
    <scope>NUCLEOTIDE SEQUENCE [LARGE SCALE GENOMIC DNA]</scope>
    <source>
        <strain evidence="1 2">DSM 12806</strain>
    </source>
</reference>
<keyword evidence="2" id="KW-1185">Reference proteome</keyword>
<comment type="caution">
    <text evidence="1">The sequence shown here is derived from an EMBL/GenBank/DDBJ whole genome shotgun (WGS) entry which is preliminary data.</text>
</comment>
<sequence>MNAATTPVWAAGALGVAWGVALLARPEPLWRAVTGSGPHETDVLAARALGVRHLVQGAAQVAAPTHLRAVYVTVDLLHAATMLPLALRPGRRRRAGALTTAVALASAATTVAAGRAGRGARR</sequence>